<comment type="catalytic activity">
    <reaction evidence="7 8">
        <text>tRNA(Ile) + L-isoleucine + ATP = L-isoleucyl-tRNA(Ile) + AMP + diphosphate</text>
        <dbReference type="Rhea" id="RHEA:11060"/>
        <dbReference type="Rhea" id="RHEA-COMP:9666"/>
        <dbReference type="Rhea" id="RHEA-COMP:9695"/>
        <dbReference type="ChEBI" id="CHEBI:30616"/>
        <dbReference type="ChEBI" id="CHEBI:33019"/>
        <dbReference type="ChEBI" id="CHEBI:58045"/>
        <dbReference type="ChEBI" id="CHEBI:78442"/>
        <dbReference type="ChEBI" id="CHEBI:78528"/>
        <dbReference type="ChEBI" id="CHEBI:456215"/>
        <dbReference type="EC" id="6.1.1.5"/>
    </reaction>
</comment>
<feature type="domain" description="Aminoacyl-tRNA synthetase class Ia" evidence="9">
    <location>
        <begin position="20"/>
        <end position="784"/>
    </location>
</feature>
<keyword evidence="4 8" id="KW-0648">Protein biosynthesis</keyword>
<evidence type="ECO:0000256" key="8">
    <source>
        <dbReference type="HAMAP-Rule" id="MF_02003"/>
    </source>
</evidence>
<dbReference type="SUPFAM" id="SSF52374">
    <property type="entry name" value="Nucleotidylyl transferase"/>
    <property type="match status" value="1"/>
</dbReference>
<keyword evidence="8" id="KW-0479">Metal-binding</keyword>
<evidence type="ECO:0000256" key="7">
    <source>
        <dbReference type="ARBA" id="ARBA00048359"/>
    </source>
</evidence>
<evidence type="ECO:0000313" key="12">
    <source>
        <dbReference type="Proteomes" id="UP000825381"/>
    </source>
</evidence>
<evidence type="ECO:0000256" key="6">
    <source>
        <dbReference type="ARBA" id="ARBA00025217"/>
    </source>
</evidence>
<name>A0ABX8V796_9FLAO</name>
<dbReference type="InterPro" id="IPR023586">
    <property type="entry name" value="Ile-tRNA-ligase_type2"/>
</dbReference>
<reference evidence="11 12" key="1">
    <citation type="submission" date="2021-07" db="EMBL/GenBank/DDBJ databases">
        <title>Flavobacterium WSW3-B6 sp.nov, isolated from seaweed.</title>
        <authorList>
            <person name="Muhammad N."/>
            <person name="Ho H."/>
            <person name="Lee Y.-J."/>
            <person name="Nguyen T."/>
            <person name="Ho J."/>
            <person name="Kim S.-G."/>
        </authorList>
    </citation>
    <scope>NUCLEOTIDE SEQUENCE [LARGE SCALE GENOMIC DNA]</scope>
    <source>
        <strain evidence="11 12">WSW3-B6</strain>
    </source>
</reference>
<comment type="function">
    <text evidence="6 8">Catalyzes the attachment of isoleucine to tRNA(Ile). As IleRS can inadvertently accommodate and process structurally similar amino acids such as valine, to avoid such errors it has two additional distinct tRNA(Ile)-dependent editing activities. One activity is designated as 'pretransfer' editing and involves the hydrolysis of activated Val-AMP. The other activity is designated 'posttransfer' editing and involves deacylation of mischarged Val-tRNA(Ile).</text>
</comment>
<dbReference type="Pfam" id="PF19302">
    <property type="entry name" value="DUF5915"/>
    <property type="match status" value="1"/>
</dbReference>
<evidence type="ECO:0000259" key="10">
    <source>
        <dbReference type="Pfam" id="PF08264"/>
    </source>
</evidence>
<dbReference type="PANTHER" id="PTHR42780:SF1">
    <property type="entry name" value="ISOLEUCINE--TRNA LIGASE, CYTOPLASMIC"/>
    <property type="match status" value="1"/>
</dbReference>
<dbReference type="GO" id="GO:0004822">
    <property type="term" value="F:isoleucine-tRNA ligase activity"/>
    <property type="evidence" value="ECO:0007669"/>
    <property type="project" value="UniProtKB-EC"/>
</dbReference>
<comment type="subcellular location">
    <subcellularLocation>
        <location evidence="8">Cytoplasm</location>
    </subcellularLocation>
</comment>
<evidence type="ECO:0000256" key="3">
    <source>
        <dbReference type="ARBA" id="ARBA00022840"/>
    </source>
</evidence>
<feature type="domain" description="Methionyl/Valyl/Leucyl/Isoleucyl-tRNA synthetase anticodon-binding" evidence="10">
    <location>
        <begin position="833"/>
        <end position="985"/>
    </location>
</feature>
<organism evidence="11 12">
    <name type="scientific">Flavobacterium litorale</name>
    <dbReference type="NCBI Taxonomy" id="2856519"/>
    <lineage>
        <taxon>Bacteria</taxon>
        <taxon>Pseudomonadati</taxon>
        <taxon>Bacteroidota</taxon>
        <taxon>Flavobacteriia</taxon>
        <taxon>Flavobacteriales</taxon>
        <taxon>Flavobacteriaceae</taxon>
        <taxon>Flavobacterium</taxon>
    </lineage>
</organism>
<evidence type="ECO:0000256" key="4">
    <source>
        <dbReference type="ARBA" id="ARBA00022917"/>
    </source>
</evidence>
<dbReference type="Pfam" id="PF00133">
    <property type="entry name" value="tRNA-synt_1"/>
    <property type="match status" value="1"/>
</dbReference>
<feature type="binding site" evidence="8">
    <location>
        <position position="749"/>
    </location>
    <ligand>
        <name>ATP</name>
        <dbReference type="ChEBI" id="CHEBI:30616"/>
    </ligand>
</feature>
<dbReference type="RefSeq" id="WP_220641044.1">
    <property type="nucleotide sequence ID" value="NZ_CP080429.1"/>
</dbReference>
<dbReference type="InterPro" id="IPR013155">
    <property type="entry name" value="M/V/L/I-tRNA-synth_anticd-bd"/>
</dbReference>
<dbReference type="InterPro" id="IPR002300">
    <property type="entry name" value="aa-tRNA-synth_Ia"/>
</dbReference>
<dbReference type="InterPro" id="IPR009080">
    <property type="entry name" value="tRNAsynth_Ia_anticodon-bd"/>
</dbReference>
<evidence type="ECO:0000256" key="1">
    <source>
        <dbReference type="ARBA" id="ARBA00022598"/>
    </source>
</evidence>
<feature type="short sequence motif" description="'KMSKS' region" evidence="8">
    <location>
        <begin position="746"/>
        <end position="750"/>
    </location>
</feature>
<evidence type="ECO:0000313" key="11">
    <source>
        <dbReference type="EMBL" id="QYJ68705.1"/>
    </source>
</evidence>
<comment type="domain">
    <text evidence="8">IleRS has two distinct active sites: one for aminoacylation and one for editing. The misactivated valine is translocated from the active site to the editing site, which sterically excludes the correctly activated isoleucine. The single editing site contains two valyl binding pockets, one specific for each substrate (Val-AMP or Val-tRNA(Ile)).</text>
</comment>
<comment type="cofactor">
    <cofactor evidence="8">
        <name>Zn(2+)</name>
        <dbReference type="ChEBI" id="CHEBI:29105"/>
    </cofactor>
</comment>
<evidence type="ECO:0000256" key="2">
    <source>
        <dbReference type="ARBA" id="ARBA00022741"/>
    </source>
</evidence>
<dbReference type="CDD" id="cd07961">
    <property type="entry name" value="Anticodon_Ia_Ile_ABEc"/>
    <property type="match status" value="1"/>
</dbReference>
<comment type="subunit">
    <text evidence="8">Monomer.</text>
</comment>
<gene>
    <name evidence="8 11" type="primary">ileS</name>
    <name evidence="11" type="ORF">K1I41_02155</name>
</gene>
<dbReference type="SUPFAM" id="SSF47323">
    <property type="entry name" value="Anticodon-binding domain of a subclass of class I aminoacyl-tRNA synthetases"/>
    <property type="match status" value="1"/>
</dbReference>
<dbReference type="CDD" id="cd00818">
    <property type="entry name" value="IleRS_core"/>
    <property type="match status" value="1"/>
</dbReference>
<feature type="short sequence motif" description="'HIGH' region" evidence="8">
    <location>
        <begin position="50"/>
        <end position="60"/>
    </location>
</feature>
<dbReference type="EMBL" id="CP080429">
    <property type="protein sequence ID" value="QYJ68705.1"/>
    <property type="molecule type" value="Genomic_DNA"/>
</dbReference>
<keyword evidence="5 8" id="KW-0030">Aminoacyl-tRNA synthetase</keyword>
<comment type="similarity">
    <text evidence="8">Belongs to the class-I aminoacyl-tRNA synthetase family. IleS type 2 subfamily.</text>
</comment>
<keyword evidence="3 8" id="KW-0067">ATP-binding</keyword>
<dbReference type="NCBIfam" id="TIGR00392">
    <property type="entry name" value="ileS"/>
    <property type="match status" value="1"/>
</dbReference>
<keyword evidence="12" id="KW-1185">Reference proteome</keyword>
<keyword evidence="2 8" id="KW-0547">Nucleotide-binding</keyword>
<protein>
    <recommendedName>
        <fullName evidence="8">Isoleucine--tRNA ligase</fullName>
        <ecNumber evidence="8">6.1.1.5</ecNumber>
    </recommendedName>
    <alternativeName>
        <fullName evidence="8">Isoleucyl-tRNA synthetase</fullName>
        <shortName evidence="8">IleRS</shortName>
    </alternativeName>
</protein>
<dbReference type="Pfam" id="PF08264">
    <property type="entry name" value="Anticodon_1"/>
    <property type="match status" value="1"/>
</dbReference>
<dbReference type="EC" id="6.1.1.5" evidence="8"/>
<dbReference type="PRINTS" id="PR00984">
    <property type="entry name" value="TRNASYNTHILE"/>
</dbReference>
<sequence length="1197" mass="136532">MNNKFTEYKGLDLPKVADEVLEFWKEENIFDKSVTTREGKPQYVFYEGPPSANGLPGIHHVMARAIKDIFCRYQTQKGYQVKRKAGWDTHGLPVELGTEKELGITKEDIGTKISVEEYNEACKRTVMRYTDVWNDLTEKMGYWVDMDDPYITYKPKYMETVWWLLKQIYDKGLIYKGYTIQPYSPKAGTGLSSHEVNQPGAYRDVTDTTIVAQFKILDKSLANFYKATIKNINSKFLFYKQHSNYVSELKDIHFLAWTTTPWTLPSNTALTVGSKIDYVLITTFNQYTGDKINVVLAKNLVEKQFRGKFLKVQCDTKIVKALQKSGNIDKFKEEINLLLEEEKKTDQPSIKNLEDSKKLRVKYLNDTLEKIPYEIFAEAKGADLIGIRYEQLLPYKLPYQNPENAFRVILGDFVTTEDGTGIVHTAPTFGADDAKVAKEAKPEVPPMLVLDENENPVPLVDMQGRFIDGVGNLSGKYVKNEYYAKDEAPEKSVDVEIAIRLKEENKAFKVEKYVHSYPHSWRTDEPLLYYPLDSWFIKITDVKERMFDLNETINWKPKATGEGRFGNWIKNANDWNLSRSRYWGIPLPIWRTEDKTEEMMIGSVEELYNEIERAIAAGVMTKNPFKGFEAGNMSEENYNLVDLHKNVVDAITLVSPSGKPMQREADLIDVWFDSGAMPYAQWHYPFENKELIDNNEAFPADFIAEGVDQTRGWFYTLHAIASLVFDKVAYKNVVSNGLVLDKSGQKMSKRLGNAVDPFTTLAEYGPDATRWYMIANANPWDNLKFDIDGVAEVRRKLFGTLYNTYSFFALYANIDGFNYTEAEIPLAERPEIDRWILSELNTLVKNVDSYYADYEPTKAARAISDFVQENLSNWYVRLCRRRFWKGDYAHDKIAAYQTLYTCLATVAKLGAPIAPFFMDRLYKDLTQASQLEALESVHLAEFPIYNESFVDKALESRMEKAQTISSLVLSLRKKEMIKVRQPLQKVMIPILDANQKAEIEAVSELIKAEVNVKEVELLDDASGVLVKQVKPNFKALGPRFGRDMGLISKEIQNFSQEQIATIDKTGSIAIEISGKSIILTSDDVEISSQDIEGLLVANANGITVALDITITDGLRKEGIARELVNRIQNLRKDSGFEVTDKIKVSLQQSALLQDAVTANEGYIKSETLTEELVFEDAIKNGTEIEFDDIKTLILISK</sequence>
<keyword evidence="8" id="KW-0862">Zinc</keyword>
<keyword evidence="8" id="KW-0963">Cytoplasm</keyword>
<dbReference type="PANTHER" id="PTHR42780">
    <property type="entry name" value="SOLEUCYL-TRNA SYNTHETASE"/>
    <property type="match status" value="1"/>
</dbReference>
<dbReference type="InterPro" id="IPR033709">
    <property type="entry name" value="Anticodon_Ile_ABEc"/>
</dbReference>
<proteinExistence type="inferred from homology"/>
<keyword evidence="1 8" id="KW-0436">Ligase</keyword>
<dbReference type="InterPro" id="IPR009008">
    <property type="entry name" value="Val/Leu/Ile-tRNA-synth_edit"/>
</dbReference>
<evidence type="ECO:0000259" key="9">
    <source>
        <dbReference type="Pfam" id="PF00133"/>
    </source>
</evidence>
<dbReference type="HAMAP" id="MF_02003">
    <property type="entry name" value="Ile_tRNA_synth_type2"/>
    <property type="match status" value="1"/>
</dbReference>
<evidence type="ECO:0000256" key="5">
    <source>
        <dbReference type="ARBA" id="ARBA00023146"/>
    </source>
</evidence>
<dbReference type="InterPro" id="IPR014729">
    <property type="entry name" value="Rossmann-like_a/b/a_fold"/>
</dbReference>
<dbReference type="InterPro" id="IPR002301">
    <property type="entry name" value="Ile-tRNA-ligase"/>
</dbReference>
<accession>A0ABX8V796</accession>
<dbReference type="Proteomes" id="UP000825381">
    <property type="component" value="Chromosome"/>
</dbReference>
<dbReference type="SUPFAM" id="SSF50677">
    <property type="entry name" value="ValRS/IleRS/LeuRS editing domain"/>
    <property type="match status" value="2"/>
</dbReference>
<dbReference type="Gene3D" id="3.40.50.620">
    <property type="entry name" value="HUPs"/>
    <property type="match status" value="2"/>
</dbReference>
<dbReference type="Gene3D" id="1.10.730.10">
    <property type="entry name" value="Isoleucyl-tRNA Synthetase, Domain 1"/>
    <property type="match status" value="1"/>
</dbReference>